<dbReference type="EMBL" id="LT607409">
    <property type="protein sequence ID" value="SCF23232.1"/>
    <property type="molecule type" value="Genomic_DNA"/>
</dbReference>
<evidence type="ECO:0000313" key="2">
    <source>
        <dbReference type="Proteomes" id="UP000198224"/>
    </source>
</evidence>
<proteinExistence type="predicted"/>
<dbReference type="Proteomes" id="UP000198224">
    <property type="component" value="Chromosome I"/>
</dbReference>
<gene>
    <name evidence="1" type="ORF">GA0070612_5122</name>
</gene>
<evidence type="ECO:0000313" key="1">
    <source>
        <dbReference type="EMBL" id="SCF23232.1"/>
    </source>
</evidence>
<reference evidence="2" key="1">
    <citation type="submission" date="2016-06" db="EMBL/GenBank/DDBJ databases">
        <authorList>
            <person name="Varghese N."/>
            <person name="Submissions Spin"/>
        </authorList>
    </citation>
    <scope>NUCLEOTIDE SEQUENCE [LARGE SCALE GENOMIC DNA]</scope>
    <source>
        <strain evidence="2">DSM 45160</strain>
    </source>
</reference>
<keyword evidence="2" id="KW-1185">Reference proteome</keyword>
<organism evidence="1 2">
    <name type="scientific">Micromonospora chokoriensis</name>
    <dbReference type="NCBI Taxonomy" id="356851"/>
    <lineage>
        <taxon>Bacteria</taxon>
        <taxon>Bacillati</taxon>
        <taxon>Actinomycetota</taxon>
        <taxon>Actinomycetes</taxon>
        <taxon>Micromonosporales</taxon>
        <taxon>Micromonosporaceae</taxon>
        <taxon>Micromonospora</taxon>
    </lineage>
</organism>
<dbReference type="AlphaFoldDB" id="A0A1C4YR15"/>
<name>A0A1C4YR15_9ACTN</name>
<sequence length="162" mass="16482">MVTPLHVAASGGGREWVAEAESSFGLPDEPPAPRELPTVAQVLAAFRRAGCHGVPWFQLAGHDVTSELPGCPDPATCPSVGGLDLGEVSVGVDGASGDAPVELGQAVTDIGLRKPSGRAVLAATVALASQTGPLLVFGDSGEHVFVVAPGDDPTHLGQHWPW</sequence>
<accession>A0A1C4YR15</accession>
<protein>
    <submittedName>
        <fullName evidence="1">Uncharacterized protein</fullName>
    </submittedName>
</protein>